<reference evidence="2 3" key="1">
    <citation type="submission" date="2024-04" db="EMBL/GenBank/DDBJ databases">
        <authorList>
            <person name="Waldvogel A.-M."/>
            <person name="Schoenle A."/>
        </authorList>
    </citation>
    <scope>NUCLEOTIDE SEQUENCE [LARGE SCALE GENOMIC DNA]</scope>
</reference>
<feature type="compositionally biased region" description="Basic and acidic residues" evidence="1">
    <location>
        <begin position="70"/>
        <end position="82"/>
    </location>
</feature>
<proteinExistence type="predicted"/>
<feature type="region of interest" description="Disordered" evidence="1">
    <location>
        <begin position="59"/>
        <end position="102"/>
    </location>
</feature>
<sequence length="134" mass="14646">MRVERLVGLCPKNVRGAHVSFVPGVQGRPQASAGGCEWRLLGNSSQFSNIIVKGWGSPLDLDAPEEGSEEEQRFGPGREARDRRQRVPPANKPEDAAGERGALLVRFRRQRLRARDLTGRRGSAALPSAGVHLE</sequence>
<evidence type="ECO:0000313" key="2">
    <source>
        <dbReference type="EMBL" id="CAL1583629.1"/>
    </source>
</evidence>
<accession>A0AAV2K856</accession>
<gene>
    <name evidence="2" type="ORF">KC01_LOCUS14080</name>
</gene>
<dbReference type="Proteomes" id="UP001497482">
    <property type="component" value="Chromosome 16"/>
</dbReference>
<dbReference type="EMBL" id="OZ035838">
    <property type="protein sequence ID" value="CAL1583629.1"/>
    <property type="molecule type" value="Genomic_DNA"/>
</dbReference>
<organism evidence="2 3">
    <name type="scientific">Knipowitschia caucasica</name>
    <name type="common">Caucasian dwarf goby</name>
    <name type="synonym">Pomatoschistus caucasicus</name>
    <dbReference type="NCBI Taxonomy" id="637954"/>
    <lineage>
        <taxon>Eukaryota</taxon>
        <taxon>Metazoa</taxon>
        <taxon>Chordata</taxon>
        <taxon>Craniata</taxon>
        <taxon>Vertebrata</taxon>
        <taxon>Euteleostomi</taxon>
        <taxon>Actinopterygii</taxon>
        <taxon>Neopterygii</taxon>
        <taxon>Teleostei</taxon>
        <taxon>Neoteleostei</taxon>
        <taxon>Acanthomorphata</taxon>
        <taxon>Gobiaria</taxon>
        <taxon>Gobiiformes</taxon>
        <taxon>Gobioidei</taxon>
        <taxon>Gobiidae</taxon>
        <taxon>Gobiinae</taxon>
        <taxon>Knipowitschia</taxon>
    </lineage>
</organism>
<evidence type="ECO:0000313" key="3">
    <source>
        <dbReference type="Proteomes" id="UP001497482"/>
    </source>
</evidence>
<evidence type="ECO:0000256" key="1">
    <source>
        <dbReference type="SAM" id="MobiDB-lite"/>
    </source>
</evidence>
<protein>
    <submittedName>
        <fullName evidence="2">Uncharacterized protein</fullName>
    </submittedName>
</protein>
<name>A0AAV2K856_KNICA</name>
<keyword evidence="3" id="KW-1185">Reference proteome</keyword>
<dbReference type="AlphaFoldDB" id="A0AAV2K856"/>